<accession>A0A4U5JVD7</accession>
<dbReference type="PANTHER" id="PTHR34216">
    <property type="match status" value="1"/>
</dbReference>
<evidence type="ECO:0000256" key="2">
    <source>
        <dbReference type="SAM" id="SignalP"/>
    </source>
</evidence>
<sequence>MFNGMKSLLRALALFCLLQAGTAVAAETNELLVISYHDVRDDVALKGDVDSYAIGTQNFAAHLDWLSAQGYHPVSLQQVIDASEGRKPLPDKPVLLTFDDGLRSLYTHVFPLLRAYRFPALAAVITGWVDLPQGRTVDFGPRPYTHDDFVTWAQLREMQDSGLVEIASHTDDLHHGVLSNPQGNQTPAVITRIYDPARQTYESEAAYRERLRADLARSSDKIALHLGRKPRAIVWPYAAYNREANDIADQLGMRVTFDLEGRNTKLSGDLHGLARLLMVDNPTVADLAYDLRHKMELDSVRALQVDLDAVYDSDPAQQARNIDVLIERVKQIGPSHVFLQAFADPDGNGSADALYFPNRFLPMRADLFNRVAWQLHTRAEVVVYAWLPVLGYELPDAAQRNALAIAGAQGHEIFRLDFTKPETRKLIAGIYEDLAVNSYFEGLLFHDDAFLREGELPSLAPASRTGALIDFTLELKAAAEKWRPKLKTVRNLYANTVLDPASEAWFAQRLDAFNRAYDYTALMAMPWMENSRRPRHWMQTLTAEVKRHDPEFVKTMFELQTVDWRNGKPIPGDVLKRQTRELQAAGVRHLAWYPYDFIADSPSVEVAREAISARNFPYIAK</sequence>
<dbReference type="SUPFAM" id="SSF88713">
    <property type="entry name" value="Glycoside hydrolase/deacetylase"/>
    <property type="match status" value="1"/>
</dbReference>
<keyword evidence="1 2" id="KW-0732">Signal</keyword>
<feature type="chain" id="PRO_5020481613" evidence="2">
    <location>
        <begin position="26"/>
        <end position="621"/>
    </location>
</feature>
<dbReference type="PROSITE" id="PS51677">
    <property type="entry name" value="NODB"/>
    <property type="match status" value="1"/>
</dbReference>
<dbReference type="Pfam" id="PF01522">
    <property type="entry name" value="Polysacc_deac_1"/>
    <property type="match status" value="1"/>
</dbReference>
<dbReference type="Gene3D" id="3.20.20.370">
    <property type="entry name" value="Glycoside hydrolase/deacetylase"/>
    <property type="match status" value="1"/>
</dbReference>
<feature type="signal peptide" evidence="2">
    <location>
        <begin position="1"/>
        <end position="25"/>
    </location>
</feature>
<dbReference type="Proteomes" id="UP000308707">
    <property type="component" value="Unassembled WGS sequence"/>
</dbReference>
<dbReference type="GO" id="GO:0043708">
    <property type="term" value="P:cell adhesion involved in biofilm formation"/>
    <property type="evidence" value="ECO:0007669"/>
    <property type="project" value="InterPro"/>
</dbReference>
<dbReference type="Gene3D" id="3.20.20.80">
    <property type="entry name" value="Glycosidases"/>
    <property type="match status" value="2"/>
</dbReference>
<keyword evidence="5" id="KW-1185">Reference proteome</keyword>
<dbReference type="Pfam" id="PF14883">
    <property type="entry name" value="GHL13"/>
    <property type="match status" value="2"/>
</dbReference>
<dbReference type="InterPro" id="IPR032772">
    <property type="entry name" value="PGA_deacetylase_PgaB_C"/>
</dbReference>
<dbReference type="InterPro" id="IPR011330">
    <property type="entry name" value="Glyco_hydro/deAcase_b/a-brl"/>
</dbReference>
<comment type="caution">
    <text evidence="4">The sequence shown here is derived from an EMBL/GenBank/DDBJ whole genome shotgun (WGS) entry which is preliminary data.</text>
</comment>
<evidence type="ECO:0000256" key="1">
    <source>
        <dbReference type="ARBA" id="ARBA00022729"/>
    </source>
</evidence>
<gene>
    <name evidence="4" type="primary">pgaB</name>
    <name evidence="4" type="ORF">FCE95_01525</name>
</gene>
<dbReference type="InterPro" id="IPR002509">
    <property type="entry name" value="NODB_dom"/>
</dbReference>
<dbReference type="InterPro" id="IPR023854">
    <property type="entry name" value="PGA_deacetylase_PgaB"/>
</dbReference>
<name>A0A4U5JVD7_9GAMM</name>
<organism evidence="4 5">
    <name type="scientific">Luteimonas gilva</name>
    <dbReference type="NCBI Taxonomy" id="2572684"/>
    <lineage>
        <taxon>Bacteria</taxon>
        <taxon>Pseudomonadati</taxon>
        <taxon>Pseudomonadota</taxon>
        <taxon>Gammaproteobacteria</taxon>
        <taxon>Lysobacterales</taxon>
        <taxon>Lysobacteraceae</taxon>
        <taxon>Luteimonas</taxon>
    </lineage>
</organism>
<dbReference type="InterPro" id="IPR051398">
    <property type="entry name" value="Polysacch_Deacetylase"/>
</dbReference>
<feature type="domain" description="NodB homology" evidence="3">
    <location>
        <begin position="92"/>
        <end position="337"/>
    </location>
</feature>
<dbReference type="OrthoDB" id="9814639at2"/>
<dbReference type="GO" id="GO:0005975">
    <property type="term" value="P:carbohydrate metabolic process"/>
    <property type="evidence" value="ECO:0007669"/>
    <property type="project" value="InterPro"/>
</dbReference>
<protein>
    <submittedName>
        <fullName evidence="4">Poly-beta-1,6-N-acetyl-D-glucosamine N-deacetylase PgaB</fullName>
    </submittedName>
</protein>
<evidence type="ECO:0000313" key="5">
    <source>
        <dbReference type="Proteomes" id="UP000308707"/>
    </source>
</evidence>
<dbReference type="GO" id="GO:0016810">
    <property type="term" value="F:hydrolase activity, acting on carbon-nitrogen (but not peptide) bonds"/>
    <property type="evidence" value="ECO:0007669"/>
    <property type="project" value="InterPro"/>
</dbReference>
<reference evidence="4 5" key="1">
    <citation type="submission" date="2019-04" db="EMBL/GenBank/DDBJ databases">
        <title>Reference strain of H23.</title>
        <authorList>
            <person name="Luo X."/>
        </authorList>
    </citation>
    <scope>NUCLEOTIDE SEQUENCE [LARGE SCALE GENOMIC DNA]</scope>
    <source>
        <strain evidence="4 5">H23</strain>
    </source>
</reference>
<evidence type="ECO:0000313" key="4">
    <source>
        <dbReference type="EMBL" id="TKR33026.1"/>
    </source>
</evidence>
<dbReference type="EMBL" id="SZUA01000001">
    <property type="protein sequence ID" value="TKR33026.1"/>
    <property type="molecule type" value="Genomic_DNA"/>
</dbReference>
<dbReference type="PANTHER" id="PTHR34216:SF7">
    <property type="entry name" value="POLY-BETA-1,6-N-ACETYL-D-GLUCOSAMINE N-DEACETYLASE"/>
    <property type="match status" value="1"/>
</dbReference>
<evidence type="ECO:0000259" key="3">
    <source>
        <dbReference type="PROSITE" id="PS51677"/>
    </source>
</evidence>
<dbReference type="AlphaFoldDB" id="A0A4U5JVD7"/>
<proteinExistence type="predicted"/>
<dbReference type="NCBIfam" id="TIGR03938">
    <property type="entry name" value="deacetyl_PgaB"/>
    <property type="match status" value="1"/>
</dbReference>